<sequence length="119" mass="13259">MQTDELRDLILKILDDMKALDVKVLDVRGKTSITDLMIIASGTSNRHVTSIAETIAFQAKDAGETPLGVEGLKEGEWVLVDLNGVVVHVMQTKVRDFYQLERLWDLDVPADSAQKATRH</sequence>
<dbReference type="GO" id="GO:0005737">
    <property type="term" value="C:cytoplasm"/>
    <property type="evidence" value="ECO:0007669"/>
    <property type="project" value="UniProtKB-SubCell"/>
</dbReference>
<gene>
    <name evidence="2 3" type="primary">rsfS</name>
    <name evidence="3" type="ORF">C0630_07235</name>
</gene>
<keyword evidence="2" id="KW-0678">Repressor</keyword>
<dbReference type="GO" id="GO:0043023">
    <property type="term" value="F:ribosomal large subunit binding"/>
    <property type="evidence" value="ECO:0007669"/>
    <property type="project" value="TreeGrafter"/>
</dbReference>
<reference evidence="3 4" key="1">
    <citation type="submission" date="2017-11" db="EMBL/GenBank/DDBJ databases">
        <title>Genome-resolved metagenomics identifies genetic mobility, metabolic interactions, and unexpected diversity in perchlorate-reducing communities.</title>
        <authorList>
            <person name="Barnum T.P."/>
            <person name="Figueroa I.A."/>
            <person name="Carlstrom C.I."/>
            <person name="Lucas L.N."/>
            <person name="Engelbrektson A.L."/>
            <person name="Coates J.D."/>
        </authorList>
    </citation>
    <scope>NUCLEOTIDE SEQUENCE [LARGE SCALE GENOMIC DNA]</scope>
    <source>
        <strain evidence="3">BM301</strain>
    </source>
</reference>
<dbReference type="InterPro" id="IPR004394">
    <property type="entry name" value="Iojap/RsfS/C7orf30"/>
</dbReference>
<dbReference type="GO" id="GO:0090071">
    <property type="term" value="P:negative regulation of ribosome biogenesis"/>
    <property type="evidence" value="ECO:0007669"/>
    <property type="project" value="UniProtKB-UniRule"/>
</dbReference>
<keyword evidence="2" id="KW-0810">Translation regulation</keyword>
<evidence type="ECO:0000313" key="4">
    <source>
        <dbReference type="Proteomes" id="UP000235015"/>
    </source>
</evidence>
<comment type="caution">
    <text evidence="3">The sequence shown here is derived from an EMBL/GenBank/DDBJ whole genome shotgun (WGS) entry which is preliminary data.</text>
</comment>
<dbReference type="NCBIfam" id="TIGR00090">
    <property type="entry name" value="rsfS_iojap_ybeB"/>
    <property type="match status" value="1"/>
</dbReference>
<comment type="similarity">
    <text evidence="1 2">Belongs to the Iojap/RsfS family.</text>
</comment>
<name>A0A2N6CXZ9_9GAMM</name>
<accession>A0A2N6CXZ9</accession>
<dbReference type="Pfam" id="PF02410">
    <property type="entry name" value="RsfS"/>
    <property type="match status" value="1"/>
</dbReference>
<dbReference type="GO" id="GO:0042256">
    <property type="term" value="P:cytosolic ribosome assembly"/>
    <property type="evidence" value="ECO:0007669"/>
    <property type="project" value="UniProtKB-UniRule"/>
</dbReference>
<dbReference type="GO" id="GO:0017148">
    <property type="term" value="P:negative regulation of translation"/>
    <property type="evidence" value="ECO:0007669"/>
    <property type="project" value="UniProtKB-UniRule"/>
</dbReference>
<dbReference type="InterPro" id="IPR043519">
    <property type="entry name" value="NT_sf"/>
</dbReference>
<keyword evidence="2" id="KW-0963">Cytoplasm</keyword>
<evidence type="ECO:0000256" key="2">
    <source>
        <dbReference type="HAMAP-Rule" id="MF_01477"/>
    </source>
</evidence>
<dbReference type="RefSeq" id="WP_029133658.1">
    <property type="nucleotide sequence ID" value="NZ_CBDUFW010000002.1"/>
</dbReference>
<dbReference type="EMBL" id="PKUN01000008">
    <property type="protein sequence ID" value="PLX62191.1"/>
    <property type="molecule type" value="Genomic_DNA"/>
</dbReference>
<dbReference type="SUPFAM" id="SSF81301">
    <property type="entry name" value="Nucleotidyltransferase"/>
    <property type="match status" value="1"/>
</dbReference>
<dbReference type="Proteomes" id="UP000235015">
    <property type="component" value="Unassembled WGS sequence"/>
</dbReference>
<comment type="subunit">
    <text evidence="2">Interacts with ribosomal protein uL14 (rplN).</text>
</comment>
<dbReference type="STRING" id="1111735.GCA_000428045_00920"/>
<proteinExistence type="inferred from homology"/>
<dbReference type="PANTHER" id="PTHR21043:SF0">
    <property type="entry name" value="MITOCHONDRIAL ASSEMBLY OF RIBOSOMAL LARGE SUBUNIT PROTEIN 1"/>
    <property type="match status" value="1"/>
</dbReference>
<dbReference type="Gene3D" id="3.30.460.10">
    <property type="entry name" value="Beta Polymerase, domain 2"/>
    <property type="match status" value="1"/>
</dbReference>
<dbReference type="HAMAP" id="MF_01477">
    <property type="entry name" value="Iojap_RsfS"/>
    <property type="match status" value="1"/>
</dbReference>
<evidence type="ECO:0000313" key="3">
    <source>
        <dbReference type="EMBL" id="PLX62191.1"/>
    </source>
</evidence>
<protein>
    <recommendedName>
        <fullName evidence="2">Ribosomal silencing factor RsfS</fullName>
    </recommendedName>
</protein>
<comment type="function">
    <text evidence="2">Functions as a ribosomal silencing factor. Interacts with ribosomal protein uL14 (rplN), blocking formation of intersubunit bridge B8. Prevents association of the 30S and 50S ribosomal subunits and the formation of functional ribosomes, thus repressing translation.</text>
</comment>
<dbReference type="PANTHER" id="PTHR21043">
    <property type="entry name" value="IOJAP SUPERFAMILY ORTHOLOG"/>
    <property type="match status" value="1"/>
</dbReference>
<evidence type="ECO:0000256" key="1">
    <source>
        <dbReference type="ARBA" id="ARBA00010574"/>
    </source>
</evidence>
<organism evidence="3 4">
    <name type="scientific">Sedimenticola selenatireducens</name>
    <dbReference type="NCBI Taxonomy" id="191960"/>
    <lineage>
        <taxon>Bacteria</taxon>
        <taxon>Pseudomonadati</taxon>
        <taxon>Pseudomonadota</taxon>
        <taxon>Gammaproteobacteria</taxon>
        <taxon>Chromatiales</taxon>
        <taxon>Sedimenticolaceae</taxon>
        <taxon>Sedimenticola</taxon>
    </lineage>
</organism>
<dbReference type="AlphaFoldDB" id="A0A2N6CXZ9"/>
<comment type="subcellular location">
    <subcellularLocation>
        <location evidence="2">Cytoplasm</location>
    </subcellularLocation>
</comment>